<evidence type="ECO:0000256" key="9">
    <source>
        <dbReference type="ARBA" id="ARBA00023027"/>
    </source>
</evidence>
<dbReference type="Proteomes" id="UP000838412">
    <property type="component" value="Chromosome 1"/>
</dbReference>
<organism evidence="32 33">
    <name type="scientific">Branchiostoma lanceolatum</name>
    <name type="common">Common lancelet</name>
    <name type="synonym">Amphioxus lanceolatum</name>
    <dbReference type="NCBI Taxonomy" id="7740"/>
    <lineage>
        <taxon>Eukaryota</taxon>
        <taxon>Metazoa</taxon>
        <taxon>Chordata</taxon>
        <taxon>Cephalochordata</taxon>
        <taxon>Leptocardii</taxon>
        <taxon>Amphioxiformes</taxon>
        <taxon>Branchiostomatidae</taxon>
        <taxon>Branchiostoma</taxon>
    </lineage>
</organism>
<evidence type="ECO:0000256" key="1">
    <source>
        <dbReference type="ARBA" id="ARBA00004389"/>
    </source>
</evidence>
<keyword evidence="9" id="KW-0520">NAD</keyword>
<reference evidence="32" key="1">
    <citation type="submission" date="2022-01" db="EMBL/GenBank/DDBJ databases">
        <authorList>
            <person name="Braso-Vives M."/>
        </authorList>
    </citation>
    <scope>NUCLEOTIDE SEQUENCE</scope>
</reference>
<dbReference type="Pfam" id="PF00106">
    <property type="entry name" value="adh_short"/>
    <property type="match status" value="2"/>
</dbReference>
<dbReference type="InterPro" id="IPR036291">
    <property type="entry name" value="NAD(P)-bd_dom_sf"/>
</dbReference>
<sequence>MASPLGKVAVITGGNAGIGLTLAERLLTLDSSLTLCLACRNMIKAEAARQALLTSHPSSRVECVRLDTSDVQSVYTAAQKIREEYPRVDYLYLNAGTMGKVSVDAMAILKAMVSPRAPEIFRTGEKLLSQKDETTKDGLQEIFATNVFGHFVLIRELEDVLCQPDHTSQVIWTSSQNATRKAFDLEDFQHSEGQEGYSSSKYATDMLSAALTEAYRGRGLVSHTACPGLVVTNLTKGILPPWVWWVMLPLLWVMRALVPSMTISPHNGTEVLVMWALVPSMTISPHNGTEVLVWLSRQVPSSLDPLCKYTSRCKVWGTAYVDREKLDIDLPTAEQFYQKLLQLENHFREKYREVRSEIRGQ</sequence>
<evidence type="ECO:0000256" key="13">
    <source>
        <dbReference type="ARBA" id="ARBA00023589"/>
    </source>
</evidence>
<dbReference type="FunFam" id="3.40.50.720:FF:000289">
    <property type="entry name" value="Hydroxysteroid 17-beta dehydrogenase 7"/>
    <property type="match status" value="1"/>
</dbReference>
<keyword evidence="2" id="KW-0444">Lipid biosynthesis</keyword>
<evidence type="ECO:0000256" key="4">
    <source>
        <dbReference type="ARBA" id="ARBA00022824"/>
    </source>
</evidence>
<evidence type="ECO:0000256" key="23">
    <source>
        <dbReference type="ARBA" id="ARBA00052450"/>
    </source>
</evidence>
<dbReference type="GO" id="GO:0000253">
    <property type="term" value="F:3-beta-hydroxysteroid 3-dehydrogenase (NADP+) activity"/>
    <property type="evidence" value="ECO:0007669"/>
    <property type="project" value="UniProtKB-EC"/>
</dbReference>
<keyword evidence="11" id="KW-0472">Membrane</keyword>
<dbReference type="PANTHER" id="PTHR44442:SF1">
    <property type="entry name" value="3-KETO-STEROID REDUCTASE_17-BETA-HYDROXYSTEROID DEHYDROGENASE 7"/>
    <property type="match status" value="1"/>
</dbReference>
<comment type="catalytic activity">
    <reaction evidence="17">
        <text>3-dehydro-4alpha-methylzymosterol + NADPH + H(+) = 4alpha-methylzymosterol + NADP(+)</text>
        <dbReference type="Rhea" id="RHEA:36379"/>
        <dbReference type="ChEBI" id="CHEBI:1949"/>
        <dbReference type="ChEBI" id="CHEBI:15378"/>
        <dbReference type="ChEBI" id="CHEBI:57783"/>
        <dbReference type="ChEBI" id="CHEBI:58349"/>
        <dbReference type="ChEBI" id="CHEBI:136486"/>
        <dbReference type="EC" id="1.1.1.270"/>
    </reaction>
    <physiologicalReaction direction="left-to-right" evidence="17">
        <dbReference type="Rhea" id="RHEA:36380"/>
    </physiologicalReaction>
</comment>
<comment type="catalytic activity">
    <reaction evidence="22">
        <text>4alpha-methyl-5alpha-cholest-8-en-3-one + NADPH + H(+) = 4alpha-methyl-5alpha-cholest-8-en-3beta-ol + NADP(+)</text>
        <dbReference type="Rhea" id="RHEA:46832"/>
        <dbReference type="ChEBI" id="CHEBI:15378"/>
        <dbReference type="ChEBI" id="CHEBI:57783"/>
        <dbReference type="ChEBI" id="CHEBI:58349"/>
        <dbReference type="ChEBI" id="CHEBI:87050"/>
        <dbReference type="ChEBI" id="CHEBI:87051"/>
    </reaction>
    <physiologicalReaction direction="left-to-right" evidence="22">
        <dbReference type="Rhea" id="RHEA:46833"/>
    </physiologicalReaction>
</comment>
<name>A0A8J9W5I1_BRALA</name>
<comment type="catalytic activity">
    <reaction evidence="24">
        <text>zymosterone + NADPH + H(+) = zymosterol + NADP(+)</text>
        <dbReference type="Rhea" id="RHEA:33459"/>
        <dbReference type="ChEBI" id="CHEBI:15378"/>
        <dbReference type="ChEBI" id="CHEBI:18252"/>
        <dbReference type="ChEBI" id="CHEBI:52386"/>
        <dbReference type="ChEBI" id="CHEBI:57783"/>
        <dbReference type="ChEBI" id="CHEBI:58349"/>
    </reaction>
    <physiologicalReaction direction="left-to-right" evidence="24">
        <dbReference type="Rhea" id="RHEA:33460"/>
    </physiologicalReaction>
</comment>
<accession>A0A8J9W5I1</accession>
<evidence type="ECO:0000256" key="26">
    <source>
        <dbReference type="ARBA" id="ARBA00066807"/>
    </source>
</evidence>
<keyword evidence="4" id="KW-0256">Endoplasmic reticulum</keyword>
<dbReference type="Gene3D" id="3.40.50.720">
    <property type="entry name" value="NAD(P)-binding Rossmann-like Domain"/>
    <property type="match status" value="1"/>
</dbReference>
<comment type="subunit">
    <text evidence="25">Binds to the short form of prolactin receptor.</text>
</comment>
<evidence type="ECO:0000256" key="31">
    <source>
        <dbReference type="ARBA" id="ARBA00083257"/>
    </source>
</evidence>
<comment type="similarity">
    <text evidence="14">Belongs to the short-chain dehydrogenases/reductases (SDR) family. ERG27 subfamily.</text>
</comment>
<evidence type="ECO:0000256" key="18">
    <source>
        <dbReference type="ARBA" id="ARBA00050673"/>
    </source>
</evidence>
<dbReference type="AlphaFoldDB" id="A0A8J9W5I1"/>
<dbReference type="GO" id="GO:0004303">
    <property type="term" value="F:estradiol 17-beta-dehydrogenase [NAD(P)+] activity"/>
    <property type="evidence" value="ECO:0007669"/>
    <property type="project" value="UniProtKB-EC"/>
</dbReference>
<evidence type="ECO:0000313" key="32">
    <source>
        <dbReference type="EMBL" id="CAH1233758.1"/>
    </source>
</evidence>
<dbReference type="PRINTS" id="PR00081">
    <property type="entry name" value="GDHRDH"/>
</dbReference>
<evidence type="ECO:0000256" key="24">
    <source>
        <dbReference type="ARBA" id="ARBA00052561"/>
    </source>
</evidence>
<dbReference type="GO" id="GO:0006703">
    <property type="term" value="P:estrogen biosynthetic process"/>
    <property type="evidence" value="ECO:0007669"/>
    <property type="project" value="UniProtKB-ARBA"/>
</dbReference>
<keyword evidence="12" id="KW-0325">Glycoprotein</keyword>
<evidence type="ECO:0000256" key="14">
    <source>
        <dbReference type="ARBA" id="ARBA00023593"/>
    </source>
</evidence>
<comment type="subcellular location">
    <subcellularLocation>
        <location evidence="1">Endoplasmic reticulum membrane</location>
        <topology evidence="1">Single-pass membrane protein</topology>
    </subcellularLocation>
</comment>
<dbReference type="GO" id="GO:0005789">
    <property type="term" value="C:endoplasmic reticulum membrane"/>
    <property type="evidence" value="ECO:0007669"/>
    <property type="project" value="UniProtKB-SubCell"/>
</dbReference>
<evidence type="ECO:0000256" key="28">
    <source>
        <dbReference type="ARBA" id="ARBA00077091"/>
    </source>
</evidence>
<evidence type="ECO:0000256" key="2">
    <source>
        <dbReference type="ARBA" id="ARBA00022516"/>
    </source>
</evidence>
<evidence type="ECO:0000256" key="12">
    <source>
        <dbReference type="ARBA" id="ARBA00023180"/>
    </source>
</evidence>
<evidence type="ECO:0000313" key="33">
    <source>
        <dbReference type="Proteomes" id="UP000838412"/>
    </source>
</evidence>
<dbReference type="EMBL" id="OV696686">
    <property type="protein sequence ID" value="CAH1233758.1"/>
    <property type="molecule type" value="Genomic_DNA"/>
</dbReference>
<evidence type="ECO:0000256" key="29">
    <source>
        <dbReference type="ARBA" id="ARBA00081545"/>
    </source>
</evidence>
<comment type="pathway">
    <text evidence="16">Steroid biosynthesis; estrogen biosynthesis.</text>
</comment>
<keyword evidence="5" id="KW-0521">NADP</keyword>
<keyword evidence="6" id="KW-0752">Steroid biosynthesis</keyword>
<dbReference type="EC" id="1.1.1.270" evidence="15"/>
<evidence type="ECO:0000256" key="3">
    <source>
        <dbReference type="ARBA" id="ARBA00022692"/>
    </source>
</evidence>
<dbReference type="GO" id="GO:0047024">
    <property type="term" value="F:5-alpha-androstane-3-beta,17-beta-diol dehydrogenase (NADP+) activity"/>
    <property type="evidence" value="ECO:0007669"/>
    <property type="project" value="UniProtKB-EC"/>
</dbReference>
<keyword evidence="8" id="KW-0560">Oxidoreductase</keyword>
<dbReference type="GO" id="GO:0006695">
    <property type="term" value="P:cholesterol biosynthetic process"/>
    <property type="evidence" value="ECO:0007669"/>
    <property type="project" value="TreeGrafter"/>
</dbReference>
<evidence type="ECO:0000256" key="27">
    <source>
        <dbReference type="ARBA" id="ARBA00071031"/>
    </source>
</evidence>
<comment type="catalytic activity">
    <reaction evidence="19">
        <text>5alpha-androstane-3beta,17beta-diol + NADP(+) = 17beta-hydroxy-5alpha-androstan-3-one + NADPH + H(+)</text>
        <dbReference type="Rhea" id="RHEA:16297"/>
        <dbReference type="ChEBI" id="CHEBI:15378"/>
        <dbReference type="ChEBI" id="CHEBI:16330"/>
        <dbReference type="ChEBI" id="CHEBI:18329"/>
        <dbReference type="ChEBI" id="CHEBI:57783"/>
        <dbReference type="ChEBI" id="CHEBI:58349"/>
        <dbReference type="EC" id="1.1.1.210"/>
    </reaction>
    <physiologicalReaction direction="right-to-left" evidence="19">
        <dbReference type="Rhea" id="RHEA:16299"/>
    </physiologicalReaction>
</comment>
<protein>
    <recommendedName>
        <fullName evidence="27">3-keto-steroid reductase/17-beta-hydroxysteroid dehydrogenase 7</fullName>
        <ecNumber evidence="26">1.1.1.210</ecNumber>
        <ecNumber evidence="15">1.1.1.270</ecNumber>
    </recommendedName>
    <alternativeName>
        <fullName evidence="29">17-beta-hydroxysteroid dehydrogenase 7</fullName>
    </alternativeName>
    <alternativeName>
        <fullName evidence="30">3-keto-steroid reductase</fullName>
    </alternativeName>
    <alternativeName>
        <fullName evidence="28">Dihydrotestosterone oxidoreductase</fullName>
    </alternativeName>
    <alternativeName>
        <fullName evidence="31">Estradiol 17-beta-dehydrogenase 7</fullName>
    </alternativeName>
</protein>
<evidence type="ECO:0000256" key="22">
    <source>
        <dbReference type="ARBA" id="ARBA00052448"/>
    </source>
</evidence>
<evidence type="ECO:0000256" key="7">
    <source>
        <dbReference type="ARBA" id="ARBA00022989"/>
    </source>
</evidence>
<evidence type="ECO:0000256" key="25">
    <source>
        <dbReference type="ARBA" id="ARBA00063141"/>
    </source>
</evidence>
<keyword evidence="10" id="KW-0443">Lipid metabolism</keyword>
<evidence type="ECO:0000256" key="16">
    <source>
        <dbReference type="ARBA" id="ARBA00037929"/>
    </source>
</evidence>
<dbReference type="InterPro" id="IPR002347">
    <property type="entry name" value="SDR_fam"/>
</dbReference>
<evidence type="ECO:0000256" key="21">
    <source>
        <dbReference type="ARBA" id="ARBA00052439"/>
    </source>
</evidence>
<dbReference type="EC" id="1.1.1.210" evidence="26"/>
<dbReference type="InterPro" id="IPR052834">
    <property type="entry name" value="3KSR/17beta-HSD"/>
</dbReference>
<evidence type="ECO:0000256" key="10">
    <source>
        <dbReference type="ARBA" id="ARBA00023098"/>
    </source>
</evidence>
<keyword evidence="7" id="KW-1133">Transmembrane helix</keyword>
<comment type="catalytic activity">
    <reaction evidence="23">
        <text>17beta-estradiol + NADP(+) = estrone + NADPH + H(+)</text>
        <dbReference type="Rhea" id="RHEA:24616"/>
        <dbReference type="ChEBI" id="CHEBI:15378"/>
        <dbReference type="ChEBI" id="CHEBI:16469"/>
        <dbReference type="ChEBI" id="CHEBI:17263"/>
        <dbReference type="ChEBI" id="CHEBI:57783"/>
        <dbReference type="ChEBI" id="CHEBI:58349"/>
        <dbReference type="EC" id="1.1.1.62"/>
    </reaction>
    <physiologicalReaction direction="right-to-left" evidence="23">
        <dbReference type="Rhea" id="RHEA:24618"/>
    </physiologicalReaction>
</comment>
<comment type="catalytic activity">
    <reaction evidence="21">
        <text>4alpha-methyl-5alpha-cholest-7-en-3beta-ol + NADP(+) = 4alpha-methyl-5alpha-cholest-7-en-3-one + NADPH + H(+)</text>
        <dbReference type="Rhea" id="RHEA:18409"/>
        <dbReference type="ChEBI" id="CHEBI:15378"/>
        <dbReference type="ChEBI" id="CHEBI:16495"/>
        <dbReference type="ChEBI" id="CHEBI:18378"/>
        <dbReference type="ChEBI" id="CHEBI:57783"/>
        <dbReference type="ChEBI" id="CHEBI:58349"/>
        <dbReference type="EC" id="1.1.1.270"/>
    </reaction>
    <physiologicalReaction direction="right-to-left" evidence="21">
        <dbReference type="Rhea" id="RHEA:18411"/>
    </physiologicalReaction>
</comment>
<dbReference type="SUPFAM" id="SSF51735">
    <property type="entry name" value="NAD(P)-binding Rossmann-fold domains"/>
    <property type="match status" value="1"/>
</dbReference>
<comment type="catalytic activity">
    <reaction evidence="20">
        <text>a 3beta-hydroxysteroid + NADP(+) = a 3-oxosteroid + NADPH + H(+)</text>
        <dbReference type="Rhea" id="RHEA:34787"/>
        <dbReference type="ChEBI" id="CHEBI:15378"/>
        <dbReference type="ChEBI" id="CHEBI:36836"/>
        <dbReference type="ChEBI" id="CHEBI:47788"/>
        <dbReference type="ChEBI" id="CHEBI:57783"/>
        <dbReference type="ChEBI" id="CHEBI:58349"/>
        <dbReference type="EC" id="1.1.1.270"/>
    </reaction>
    <physiologicalReaction direction="right-to-left" evidence="20">
        <dbReference type="Rhea" id="RHEA:34789"/>
    </physiologicalReaction>
</comment>
<dbReference type="PANTHER" id="PTHR44442">
    <property type="entry name" value="3-KETO-STEROID REDUCTASE"/>
    <property type="match status" value="1"/>
</dbReference>
<evidence type="ECO:0000256" key="15">
    <source>
        <dbReference type="ARBA" id="ARBA00023621"/>
    </source>
</evidence>
<evidence type="ECO:0000256" key="30">
    <source>
        <dbReference type="ARBA" id="ARBA00083156"/>
    </source>
</evidence>
<comment type="pathway">
    <text evidence="13">Steroid biosynthesis; zymosterol biosynthesis; zymosterol from lanosterol: step 5/6.</text>
</comment>
<evidence type="ECO:0000256" key="8">
    <source>
        <dbReference type="ARBA" id="ARBA00023002"/>
    </source>
</evidence>
<evidence type="ECO:0000256" key="11">
    <source>
        <dbReference type="ARBA" id="ARBA00023136"/>
    </source>
</evidence>
<keyword evidence="3" id="KW-0812">Transmembrane</keyword>
<evidence type="ECO:0000256" key="6">
    <source>
        <dbReference type="ARBA" id="ARBA00022955"/>
    </source>
</evidence>
<evidence type="ECO:0000256" key="5">
    <source>
        <dbReference type="ARBA" id="ARBA00022857"/>
    </source>
</evidence>
<keyword evidence="33" id="KW-1185">Reference proteome</keyword>
<evidence type="ECO:0000256" key="20">
    <source>
        <dbReference type="ARBA" id="ARBA00051929"/>
    </source>
</evidence>
<proteinExistence type="inferred from homology"/>
<comment type="catalytic activity">
    <reaction evidence="18">
        <text>5alpha-cholest-8-en-3-one + NADPH + H(+) = 5alpha-cholest-8-en-3beta-ol + NADP(+)</text>
        <dbReference type="Rhea" id="RHEA:46852"/>
        <dbReference type="ChEBI" id="CHEBI:15378"/>
        <dbReference type="ChEBI" id="CHEBI:16608"/>
        <dbReference type="ChEBI" id="CHEBI:57783"/>
        <dbReference type="ChEBI" id="CHEBI:58349"/>
        <dbReference type="ChEBI" id="CHEBI:87056"/>
    </reaction>
    <physiologicalReaction direction="left-to-right" evidence="18">
        <dbReference type="Rhea" id="RHEA:46853"/>
    </physiologicalReaction>
</comment>
<dbReference type="OrthoDB" id="9989144at2759"/>
<evidence type="ECO:0000256" key="17">
    <source>
        <dbReference type="ARBA" id="ARBA00048246"/>
    </source>
</evidence>
<evidence type="ECO:0000256" key="19">
    <source>
        <dbReference type="ARBA" id="ARBA00051795"/>
    </source>
</evidence>
<gene>
    <name evidence="32" type="primary">HSD17B7</name>
    <name evidence="32" type="ORF">BLAG_LOCUS2409</name>
</gene>